<dbReference type="OrthoDB" id="5409477at2759"/>
<evidence type="ECO:0000313" key="2">
    <source>
        <dbReference type="Proteomes" id="UP000244722"/>
    </source>
</evidence>
<dbReference type="Proteomes" id="UP000244722">
    <property type="component" value="Unassembled WGS sequence"/>
</dbReference>
<dbReference type="EMBL" id="NESQ01000077">
    <property type="protein sequence ID" value="PUU79955.1"/>
    <property type="molecule type" value="Genomic_DNA"/>
</dbReference>
<gene>
    <name evidence="1" type="ORF">B9Z19DRAFT_1124379</name>
</gene>
<name>A0A2T6ZWT7_TUBBO</name>
<sequence length="143" mass="16758">MDPNCAICNNPPKHSCDCERRSLIHAVEESERRVLSPLIADIRLWVTTQARSSIHQDFRAREARRRADYERWRRDNYGRITRTELEEEEYELHRGINDDWRAAVERYPDVLDYFYGLVGWTRGSGGSSGGGGVRREVYLTRRG</sequence>
<evidence type="ECO:0000313" key="1">
    <source>
        <dbReference type="EMBL" id="PUU79955.1"/>
    </source>
</evidence>
<protein>
    <submittedName>
        <fullName evidence="1">Uncharacterized protein</fullName>
    </submittedName>
</protein>
<reference evidence="1 2" key="1">
    <citation type="submission" date="2017-04" db="EMBL/GenBank/DDBJ databases">
        <title>Draft genome sequence of Tuber borchii Vittad., a whitish edible truffle.</title>
        <authorList>
            <consortium name="DOE Joint Genome Institute"/>
            <person name="Murat C."/>
            <person name="Kuo A."/>
            <person name="Barry K.W."/>
            <person name="Clum A."/>
            <person name="Dockter R.B."/>
            <person name="Fauchery L."/>
            <person name="Iotti M."/>
            <person name="Kohler A."/>
            <person name="Labutti K."/>
            <person name="Lindquist E.A."/>
            <person name="Lipzen A."/>
            <person name="Ohm R.A."/>
            <person name="Wang M."/>
            <person name="Grigoriev I.V."/>
            <person name="Zambonelli A."/>
            <person name="Martin F.M."/>
        </authorList>
    </citation>
    <scope>NUCLEOTIDE SEQUENCE [LARGE SCALE GENOMIC DNA]</scope>
    <source>
        <strain evidence="1 2">Tbo3840</strain>
    </source>
</reference>
<organism evidence="1 2">
    <name type="scientific">Tuber borchii</name>
    <name type="common">White truffle</name>
    <dbReference type="NCBI Taxonomy" id="42251"/>
    <lineage>
        <taxon>Eukaryota</taxon>
        <taxon>Fungi</taxon>
        <taxon>Dikarya</taxon>
        <taxon>Ascomycota</taxon>
        <taxon>Pezizomycotina</taxon>
        <taxon>Pezizomycetes</taxon>
        <taxon>Pezizales</taxon>
        <taxon>Tuberaceae</taxon>
        <taxon>Tuber</taxon>
    </lineage>
</organism>
<accession>A0A2T6ZWT7</accession>
<keyword evidence="2" id="KW-1185">Reference proteome</keyword>
<comment type="caution">
    <text evidence="1">The sequence shown here is derived from an EMBL/GenBank/DDBJ whole genome shotgun (WGS) entry which is preliminary data.</text>
</comment>
<proteinExistence type="predicted"/>
<dbReference type="AlphaFoldDB" id="A0A2T6ZWT7"/>